<dbReference type="InterPro" id="IPR000184">
    <property type="entry name" value="Bac_surfAg_D15"/>
</dbReference>
<evidence type="ECO:0000256" key="5">
    <source>
        <dbReference type="ARBA" id="ARBA00022737"/>
    </source>
</evidence>
<dbReference type="InterPro" id="IPR010827">
    <property type="entry name" value="BamA/TamA_POTRA"/>
</dbReference>
<evidence type="ECO:0000259" key="9">
    <source>
        <dbReference type="PROSITE" id="PS51779"/>
    </source>
</evidence>
<protein>
    <recommendedName>
        <fullName evidence="8">Outer membrane protein assembly factor BamA</fullName>
    </recommendedName>
</protein>
<proteinExistence type="predicted"/>
<keyword evidence="6" id="KW-0472">Membrane</keyword>
<sequence>MLLRQVFFDKEILKFLAFTLSAILALISMDFFPSLSMGQEVTETSQKDQAGEAKLKIGQIIIKGARKVKRKDIIKVMSKKAPTLKDLFRTKPEFEEEILTEDIQNIKKLYWTAGYYSVQVAHYWKTSEENLVTIYIDIMEGEPTLIKDFVLEIKEEEIKSLEEKILKEIPLKVNKPFVLDNYERAKEIIYQYLADKGYPLTSVEGETKVDEENKEAHITFRVQPGPQAYIGRINIQGNLNVAEKVIRRELTFEEGQLFSQSKIQESQKKLYDTKLFKTAVISFDRAINEEHQIGILVKVVERTMRSFKFGVGYGTDDKLRGLVGWTHRNLGQRGGELEITGKASALTKEVEGNFRQPFFLDKNNQLLLSSLIEQETEPAFVLNKFGNKLRLSRKLTKTSEGFLGYNLEFNKLTEVGLITEETLQEIAADITLNSFISVGLRNDSSDNLFYPTKGNVESLVVEVSSGYLGSQENYLKAKTDLKGYYELVDKVILAGKLSLGLIYPFDAARDIPLFVHFFSGGSNSIRGYPYQKLGPLDQQGLPRGGNSLLESSLEIRFPIWNKIHGVVFADAGSLTRELLNYPLNDLKYAVGLGLRYQTIIGPVRIDVGHALNPEIPIDKYRLHLSIGQAF</sequence>
<feature type="domain" description="POTRA" evidence="9">
    <location>
        <begin position="55"/>
        <end position="141"/>
    </location>
</feature>
<reference evidence="10" key="1">
    <citation type="submission" date="2020-07" db="EMBL/GenBank/DDBJ databases">
        <title>Huge and variable diversity of episymbiotic CPR bacteria and DPANN archaea in groundwater ecosystems.</title>
        <authorList>
            <person name="He C.Y."/>
            <person name="Keren R."/>
            <person name="Whittaker M."/>
            <person name="Farag I.F."/>
            <person name="Doudna J."/>
            <person name="Cate J.H.D."/>
            <person name="Banfield J.F."/>
        </authorList>
    </citation>
    <scope>NUCLEOTIDE SEQUENCE</scope>
    <source>
        <strain evidence="10">NC_groundwater_1482_Ag_S-0.65um_47_24</strain>
    </source>
</reference>
<dbReference type="Pfam" id="PF01103">
    <property type="entry name" value="Omp85"/>
    <property type="match status" value="1"/>
</dbReference>
<dbReference type="NCBIfam" id="TIGR03303">
    <property type="entry name" value="OM_YaeT"/>
    <property type="match status" value="1"/>
</dbReference>
<name>A0A933GMX8_UNCTE</name>
<keyword evidence="4" id="KW-0732">Signal</keyword>
<evidence type="ECO:0000256" key="8">
    <source>
        <dbReference type="NCBIfam" id="TIGR03303"/>
    </source>
</evidence>
<evidence type="ECO:0000256" key="3">
    <source>
        <dbReference type="ARBA" id="ARBA00022692"/>
    </source>
</evidence>
<dbReference type="InterPro" id="IPR039910">
    <property type="entry name" value="D15-like"/>
</dbReference>
<dbReference type="GO" id="GO:0009279">
    <property type="term" value="C:cell outer membrane"/>
    <property type="evidence" value="ECO:0007669"/>
    <property type="project" value="UniProtKB-UniRule"/>
</dbReference>
<dbReference type="PROSITE" id="PS51779">
    <property type="entry name" value="POTRA"/>
    <property type="match status" value="2"/>
</dbReference>
<dbReference type="Gene3D" id="3.10.20.310">
    <property type="entry name" value="membrane protein fhac"/>
    <property type="match status" value="3"/>
</dbReference>
<keyword evidence="2" id="KW-1134">Transmembrane beta strand</keyword>
<dbReference type="PANTHER" id="PTHR12815">
    <property type="entry name" value="SORTING AND ASSEMBLY MACHINERY SAMM50 PROTEIN FAMILY MEMBER"/>
    <property type="match status" value="1"/>
</dbReference>
<dbReference type="GO" id="GO:0071709">
    <property type="term" value="P:membrane assembly"/>
    <property type="evidence" value="ECO:0007669"/>
    <property type="project" value="InterPro"/>
</dbReference>
<evidence type="ECO:0000256" key="1">
    <source>
        <dbReference type="ARBA" id="ARBA00004370"/>
    </source>
</evidence>
<evidence type="ECO:0000256" key="4">
    <source>
        <dbReference type="ARBA" id="ARBA00022729"/>
    </source>
</evidence>
<dbReference type="InterPro" id="IPR023707">
    <property type="entry name" value="OM_assembly_BamA"/>
</dbReference>
<evidence type="ECO:0000313" key="10">
    <source>
        <dbReference type="EMBL" id="MBI4596080.1"/>
    </source>
</evidence>
<dbReference type="EMBL" id="JACQWF010000305">
    <property type="protein sequence ID" value="MBI4596080.1"/>
    <property type="molecule type" value="Genomic_DNA"/>
</dbReference>
<gene>
    <name evidence="10" type="primary">bamA</name>
    <name evidence="10" type="ORF">HY730_06845</name>
</gene>
<feature type="domain" description="POTRA" evidence="9">
    <location>
        <begin position="228"/>
        <end position="302"/>
    </location>
</feature>
<evidence type="ECO:0000256" key="2">
    <source>
        <dbReference type="ARBA" id="ARBA00022452"/>
    </source>
</evidence>
<evidence type="ECO:0000256" key="6">
    <source>
        <dbReference type="ARBA" id="ARBA00023136"/>
    </source>
</evidence>
<keyword evidence="5" id="KW-0677">Repeat</keyword>
<dbReference type="InterPro" id="IPR034746">
    <property type="entry name" value="POTRA"/>
</dbReference>
<organism evidence="10 11">
    <name type="scientific">Tectimicrobiota bacterium</name>
    <dbReference type="NCBI Taxonomy" id="2528274"/>
    <lineage>
        <taxon>Bacteria</taxon>
        <taxon>Pseudomonadati</taxon>
        <taxon>Nitrospinota/Tectimicrobiota group</taxon>
        <taxon>Candidatus Tectimicrobiota</taxon>
    </lineage>
</organism>
<keyword evidence="3" id="KW-0812">Transmembrane</keyword>
<comment type="subcellular location">
    <subcellularLocation>
        <location evidence="1">Membrane</location>
    </subcellularLocation>
</comment>
<dbReference type="Gene3D" id="2.40.160.50">
    <property type="entry name" value="membrane protein fhac: a member of the omp85/tpsb transporter family"/>
    <property type="match status" value="1"/>
</dbReference>
<dbReference type="Proteomes" id="UP000772181">
    <property type="component" value="Unassembled WGS sequence"/>
</dbReference>
<dbReference type="PANTHER" id="PTHR12815:SF47">
    <property type="entry name" value="TRANSLOCATION AND ASSEMBLY MODULE SUBUNIT TAMA"/>
    <property type="match status" value="1"/>
</dbReference>
<dbReference type="AlphaFoldDB" id="A0A933GMX8"/>
<comment type="caution">
    <text evidence="10">The sequence shown here is derived from an EMBL/GenBank/DDBJ whole genome shotgun (WGS) entry which is preliminary data.</text>
</comment>
<dbReference type="Pfam" id="PF07244">
    <property type="entry name" value="POTRA"/>
    <property type="match status" value="3"/>
</dbReference>
<evidence type="ECO:0000313" key="11">
    <source>
        <dbReference type="Proteomes" id="UP000772181"/>
    </source>
</evidence>
<accession>A0A933GMX8</accession>
<keyword evidence="7" id="KW-0998">Cell outer membrane</keyword>
<evidence type="ECO:0000256" key="7">
    <source>
        <dbReference type="ARBA" id="ARBA00023237"/>
    </source>
</evidence>